<dbReference type="NCBIfam" id="TIGR01549">
    <property type="entry name" value="HAD-SF-IA-v1"/>
    <property type="match status" value="1"/>
</dbReference>
<sequence>MDPDQARPETAPPDTAPPDTAPPDTAVFDVDGTLVDTNYQHAIAWFRSFRRHGITLPLWRLHRAIGMGGDQLVAAVAGEDVEARLGDDLRAGWAEEFAPMLDEVQPFEGVPGLLTEVRERGFRIVLASSGKAEHVEHYLGLFDGKKLADDWTTSAEVQRTKPAPDLLEAAMRKVGGTAGVLVGDSVWDFRAAEAFGAPGYAVLSGGFSADELRAAGAREVFESPDELRRRLDETLLARAATRSAGP</sequence>
<dbReference type="InterPro" id="IPR023214">
    <property type="entry name" value="HAD_sf"/>
</dbReference>
<evidence type="ECO:0000313" key="3">
    <source>
        <dbReference type="Proteomes" id="UP001597145"/>
    </source>
</evidence>
<dbReference type="PANTHER" id="PTHR43434">
    <property type="entry name" value="PHOSPHOGLYCOLATE PHOSPHATASE"/>
    <property type="match status" value="1"/>
</dbReference>
<dbReference type="Pfam" id="PF00702">
    <property type="entry name" value="Hydrolase"/>
    <property type="match status" value="1"/>
</dbReference>
<keyword evidence="3" id="KW-1185">Reference proteome</keyword>
<dbReference type="EMBL" id="JBHUCP010000034">
    <property type="protein sequence ID" value="MFD1534468.1"/>
    <property type="molecule type" value="Genomic_DNA"/>
</dbReference>
<dbReference type="Gene3D" id="1.10.150.240">
    <property type="entry name" value="Putative phosphatase, domain 2"/>
    <property type="match status" value="1"/>
</dbReference>
<organism evidence="2 3">
    <name type="scientific">Pseudonocardia aurantiaca</name>
    <dbReference type="NCBI Taxonomy" id="75290"/>
    <lineage>
        <taxon>Bacteria</taxon>
        <taxon>Bacillati</taxon>
        <taxon>Actinomycetota</taxon>
        <taxon>Actinomycetes</taxon>
        <taxon>Pseudonocardiales</taxon>
        <taxon>Pseudonocardiaceae</taxon>
        <taxon>Pseudonocardia</taxon>
    </lineage>
</organism>
<dbReference type="PANTHER" id="PTHR43434:SF16">
    <property type="entry name" value="BLL8046 PROTEIN"/>
    <property type="match status" value="1"/>
</dbReference>
<comment type="caution">
    <text evidence="2">The sequence shown here is derived from an EMBL/GenBank/DDBJ whole genome shotgun (WGS) entry which is preliminary data.</text>
</comment>
<dbReference type="SFLD" id="SFLDG01129">
    <property type="entry name" value="C1.5:_HAD__Beta-PGM__Phosphata"/>
    <property type="match status" value="1"/>
</dbReference>
<dbReference type="InterPro" id="IPR050155">
    <property type="entry name" value="HAD-like_hydrolase_sf"/>
</dbReference>
<protein>
    <submittedName>
        <fullName evidence="2">HAD family hydrolase</fullName>
        <ecNumber evidence="2">3.-.-.-</ecNumber>
    </submittedName>
</protein>
<feature type="compositionally biased region" description="Pro residues" evidence="1">
    <location>
        <begin position="10"/>
        <end position="21"/>
    </location>
</feature>
<dbReference type="InterPro" id="IPR036412">
    <property type="entry name" value="HAD-like_sf"/>
</dbReference>
<dbReference type="Proteomes" id="UP001597145">
    <property type="component" value="Unassembled WGS sequence"/>
</dbReference>
<dbReference type="InterPro" id="IPR023198">
    <property type="entry name" value="PGP-like_dom2"/>
</dbReference>
<name>A0ABW4FV70_9PSEU</name>
<accession>A0ABW4FV70</accession>
<dbReference type="InterPro" id="IPR006439">
    <property type="entry name" value="HAD-SF_hydro_IA"/>
</dbReference>
<dbReference type="SUPFAM" id="SSF56784">
    <property type="entry name" value="HAD-like"/>
    <property type="match status" value="1"/>
</dbReference>
<gene>
    <name evidence="2" type="ORF">ACFSCY_34115</name>
</gene>
<reference evidence="3" key="1">
    <citation type="journal article" date="2019" name="Int. J. Syst. Evol. Microbiol.">
        <title>The Global Catalogue of Microorganisms (GCM) 10K type strain sequencing project: providing services to taxonomists for standard genome sequencing and annotation.</title>
        <authorList>
            <consortium name="The Broad Institute Genomics Platform"/>
            <consortium name="The Broad Institute Genome Sequencing Center for Infectious Disease"/>
            <person name="Wu L."/>
            <person name="Ma J."/>
        </authorList>
    </citation>
    <scope>NUCLEOTIDE SEQUENCE [LARGE SCALE GENOMIC DNA]</scope>
    <source>
        <strain evidence="3">JCM 12165</strain>
    </source>
</reference>
<feature type="region of interest" description="Disordered" evidence="1">
    <location>
        <begin position="1"/>
        <end position="23"/>
    </location>
</feature>
<evidence type="ECO:0000313" key="2">
    <source>
        <dbReference type="EMBL" id="MFD1534468.1"/>
    </source>
</evidence>
<dbReference type="EC" id="3.-.-.-" evidence="2"/>
<proteinExistence type="predicted"/>
<keyword evidence="2" id="KW-0378">Hydrolase</keyword>
<dbReference type="GO" id="GO:0016787">
    <property type="term" value="F:hydrolase activity"/>
    <property type="evidence" value="ECO:0007669"/>
    <property type="project" value="UniProtKB-KW"/>
</dbReference>
<evidence type="ECO:0000256" key="1">
    <source>
        <dbReference type="SAM" id="MobiDB-lite"/>
    </source>
</evidence>
<dbReference type="RefSeq" id="WP_343983999.1">
    <property type="nucleotide sequence ID" value="NZ_BAAAJG010000017.1"/>
</dbReference>
<dbReference type="SFLD" id="SFLDS00003">
    <property type="entry name" value="Haloacid_Dehalogenase"/>
    <property type="match status" value="1"/>
</dbReference>
<dbReference type="Gene3D" id="3.40.50.1000">
    <property type="entry name" value="HAD superfamily/HAD-like"/>
    <property type="match status" value="1"/>
</dbReference>